<gene>
    <name evidence="1" type="ORF">DPMN_112656</name>
</gene>
<accession>A0A9D4KHI3</accession>
<dbReference type="Proteomes" id="UP000828390">
    <property type="component" value="Unassembled WGS sequence"/>
</dbReference>
<name>A0A9D4KHI3_DREPO</name>
<reference evidence="1" key="2">
    <citation type="submission" date="2020-11" db="EMBL/GenBank/DDBJ databases">
        <authorList>
            <person name="McCartney M.A."/>
            <person name="Auch B."/>
            <person name="Kono T."/>
            <person name="Mallez S."/>
            <person name="Becker A."/>
            <person name="Gohl D.M."/>
            <person name="Silverstein K.A.T."/>
            <person name="Koren S."/>
            <person name="Bechman K.B."/>
            <person name="Herman A."/>
            <person name="Abrahante J.E."/>
            <person name="Garbe J."/>
        </authorList>
    </citation>
    <scope>NUCLEOTIDE SEQUENCE</scope>
    <source>
        <strain evidence="1">Duluth1</strain>
        <tissue evidence="1">Whole animal</tissue>
    </source>
</reference>
<organism evidence="1 2">
    <name type="scientific">Dreissena polymorpha</name>
    <name type="common">Zebra mussel</name>
    <name type="synonym">Mytilus polymorpha</name>
    <dbReference type="NCBI Taxonomy" id="45954"/>
    <lineage>
        <taxon>Eukaryota</taxon>
        <taxon>Metazoa</taxon>
        <taxon>Spiralia</taxon>
        <taxon>Lophotrochozoa</taxon>
        <taxon>Mollusca</taxon>
        <taxon>Bivalvia</taxon>
        <taxon>Autobranchia</taxon>
        <taxon>Heteroconchia</taxon>
        <taxon>Euheterodonta</taxon>
        <taxon>Imparidentia</taxon>
        <taxon>Neoheterodontei</taxon>
        <taxon>Myida</taxon>
        <taxon>Dreissenoidea</taxon>
        <taxon>Dreissenidae</taxon>
        <taxon>Dreissena</taxon>
    </lineage>
</organism>
<proteinExistence type="predicted"/>
<evidence type="ECO:0000313" key="1">
    <source>
        <dbReference type="EMBL" id="KAH3839231.1"/>
    </source>
</evidence>
<dbReference type="EMBL" id="JAIWYP010000004">
    <property type="protein sequence ID" value="KAH3839231.1"/>
    <property type="molecule type" value="Genomic_DNA"/>
</dbReference>
<evidence type="ECO:0000313" key="2">
    <source>
        <dbReference type="Proteomes" id="UP000828390"/>
    </source>
</evidence>
<sequence>MFFPGNKFGTFVTDNTQFLVQPPDRATGSHTLSPVKDVLPTETDFLVNPTLDRDLLKKSMSNLSDTSCEHFRNKRQSTAYKVELFFVIDFSLYLFWYNHTAGTKASRKAQTLSTIKQFYAFVLSSMNIRYESINCSDGSVEEGSESNIEVEYYYLTSIRRLPITGRIPSGIRLVRILEIKGLTKPDLKTSKPSTGMGGPPKGNS</sequence>
<keyword evidence="2" id="KW-1185">Reference proteome</keyword>
<comment type="caution">
    <text evidence="1">The sequence shown here is derived from an EMBL/GenBank/DDBJ whole genome shotgun (WGS) entry which is preliminary data.</text>
</comment>
<protein>
    <submittedName>
        <fullName evidence="1">Uncharacterized protein</fullName>
    </submittedName>
</protein>
<reference evidence="1" key="1">
    <citation type="journal article" date="2019" name="bioRxiv">
        <title>The Genome of the Zebra Mussel, Dreissena polymorpha: A Resource for Invasive Species Research.</title>
        <authorList>
            <person name="McCartney M.A."/>
            <person name="Auch B."/>
            <person name="Kono T."/>
            <person name="Mallez S."/>
            <person name="Zhang Y."/>
            <person name="Obille A."/>
            <person name="Becker A."/>
            <person name="Abrahante J.E."/>
            <person name="Garbe J."/>
            <person name="Badalamenti J.P."/>
            <person name="Herman A."/>
            <person name="Mangelson H."/>
            <person name="Liachko I."/>
            <person name="Sullivan S."/>
            <person name="Sone E.D."/>
            <person name="Koren S."/>
            <person name="Silverstein K.A.T."/>
            <person name="Beckman K.B."/>
            <person name="Gohl D.M."/>
        </authorList>
    </citation>
    <scope>NUCLEOTIDE SEQUENCE</scope>
    <source>
        <strain evidence="1">Duluth1</strain>
        <tissue evidence="1">Whole animal</tissue>
    </source>
</reference>
<dbReference type="AlphaFoldDB" id="A0A9D4KHI3"/>